<dbReference type="Gene3D" id="3.30.559.30">
    <property type="entry name" value="Nonribosomal peptide synthetase, condensation domain"/>
    <property type="match status" value="1"/>
</dbReference>
<dbReference type="GO" id="GO:0005886">
    <property type="term" value="C:plasma membrane"/>
    <property type="evidence" value="ECO:0007669"/>
    <property type="project" value="TreeGrafter"/>
</dbReference>
<dbReference type="SUPFAM" id="SSF52777">
    <property type="entry name" value="CoA-dependent acyltransferases"/>
    <property type="match status" value="1"/>
</dbReference>
<name>A0A0S4QPP9_9ACTN</name>
<keyword evidence="2" id="KW-0012">Acyltransferase</keyword>
<sequence length="532" mass="57126">MALLGALRKTDYTPAHVRPLTPGDRAYLAFVDRNPGEHQDIGALLFFDGPQVGIDELRAHIAERLRDPRARMLTDRLETVTIWSPERGSSAKETRWVSDPGVDLDHHIVVVDLPPADACADAGVDSGAGAGEGAAADARTGGDPGFGDARLQAAVDSIVSRPVDMTRPPWMLYLLRDPDPAATRTAMVYRSSHIQQDGMALYRVMYLLFGESDRIDLGLPETIRRPRPVEYAKFVSRGIGCLLPTRRLAGWGGPPSGPARHSWVTTELSTLRSIARQHGVTVNDVYLAAVAGALRAWSPADWESGSRPVHALMPVSIRTLAEQDVLSNFNTGVRVPLYCGEPDPARRLARTAEATARMKKGGLGLVERAHFPAMARFASKRMLASVGSYPTQISKMALVATNARTIRGPLSVAGRRMTGLIGMGPLLVGRQHLAVAMFGVDDRVGVMVVASDSVPNHDRFAQLWLDELAALRDCAPRARVSVPAQRLPTAAAAVTAMMTGTVSGAVSGAVTGVVARDPGGLLRPWRRRPAAA</sequence>
<dbReference type="AlphaFoldDB" id="A0A0S4QPP9"/>
<dbReference type="RefSeq" id="WP_091279275.1">
    <property type="nucleotide sequence ID" value="NZ_FAOZ01000013.1"/>
</dbReference>
<accession>A0A0S4QPP9</accession>
<dbReference type="GO" id="GO:0019432">
    <property type="term" value="P:triglyceride biosynthetic process"/>
    <property type="evidence" value="ECO:0007669"/>
    <property type="project" value="TreeGrafter"/>
</dbReference>
<dbReference type="GO" id="GO:0071731">
    <property type="term" value="P:response to nitric oxide"/>
    <property type="evidence" value="ECO:0007669"/>
    <property type="project" value="TreeGrafter"/>
</dbReference>
<evidence type="ECO:0000313" key="3">
    <source>
        <dbReference type="Proteomes" id="UP000198802"/>
    </source>
</evidence>
<evidence type="ECO:0000259" key="1">
    <source>
        <dbReference type="Pfam" id="PF06974"/>
    </source>
</evidence>
<dbReference type="InterPro" id="IPR009721">
    <property type="entry name" value="O-acyltransferase_WSD1_C"/>
</dbReference>
<gene>
    <name evidence="2" type="ORF">Ga0074812_11382</name>
</gene>
<organism evidence="2 3">
    <name type="scientific">Parafrankia irregularis</name>
    <dbReference type="NCBI Taxonomy" id="795642"/>
    <lineage>
        <taxon>Bacteria</taxon>
        <taxon>Bacillati</taxon>
        <taxon>Actinomycetota</taxon>
        <taxon>Actinomycetes</taxon>
        <taxon>Frankiales</taxon>
        <taxon>Frankiaceae</taxon>
        <taxon>Parafrankia</taxon>
    </lineage>
</organism>
<dbReference type="PANTHER" id="PTHR31650">
    <property type="entry name" value="O-ACYLTRANSFERASE (WSD1-LIKE) FAMILY PROTEIN"/>
    <property type="match status" value="1"/>
</dbReference>
<dbReference type="InterPro" id="IPR045034">
    <property type="entry name" value="O-acyltransferase_WSD1-like"/>
</dbReference>
<dbReference type="GO" id="GO:0051701">
    <property type="term" value="P:biological process involved in interaction with host"/>
    <property type="evidence" value="ECO:0007669"/>
    <property type="project" value="TreeGrafter"/>
</dbReference>
<dbReference type="PANTHER" id="PTHR31650:SF1">
    <property type="entry name" value="WAX ESTER SYNTHASE_DIACYLGLYCEROL ACYLTRANSFERASE 4-RELATED"/>
    <property type="match status" value="1"/>
</dbReference>
<keyword evidence="2" id="KW-0808">Transferase</keyword>
<proteinExistence type="predicted"/>
<dbReference type="Pfam" id="PF06974">
    <property type="entry name" value="WS_DGAT_C"/>
    <property type="match status" value="1"/>
</dbReference>
<dbReference type="GO" id="GO:0001666">
    <property type="term" value="P:response to hypoxia"/>
    <property type="evidence" value="ECO:0007669"/>
    <property type="project" value="TreeGrafter"/>
</dbReference>
<dbReference type="Proteomes" id="UP000198802">
    <property type="component" value="Unassembled WGS sequence"/>
</dbReference>
<dbReference type="EMBL" id="FAOZ01000013">
    <property type="protein sequence ID" value="CUU57584.1"/>
    <property type="molecule type" value="Genomic_DNA"/>
</dbReference>
<feature type="domain" description="O-acyltransferase WSD1 C-terminal" evidence="1">
    <location>
        <begin position="329"/>
        <end position="471"/>
    </location>
</feature>
<protein>
    <submittedName>
        <fullName evidence="2">Diacylglycerol O-acyltransferase</fullName>
    </submittedName>
</protein>
<keyword evidence="3" id="KW-1185">Reference proteome</keyword>
<evidence type="ECO:0000313" key="2">
    <source>
        <dbReference type="EMBL" id="CUU57584.1"/>
    </source>
</evidence>
<dbReference type="GO" id="GO:0008374">
    <property type="term" value="F:O-acyltransferase activity"/>
    <property type="evidence" value="ECO:0007669"/>
    <property type="project" value="InterPro"/>
</dbReference>
<reference evidence="3" key="1">
    <citation type="submission" date="2015-11" db="EMBL/GenBank/DDBJ databases">
        <authorList>
            <person name="Varghese N."/>
        </authorList>
    </citation>
    <scope>NUCLEOTIDE SEQUENCE [LARGE SCALE GENOMIC DNA]</scope>
    <source>
        <strain evidence="3">DSM 45899</strain>
    </source>
</reference>